<evidence type="ECO:0000313" key="8">
    <source>
        <dbReference type="Proteomes" id="UP000050509"/>
    </source>
</evidence>
<evidence type="ECO:0000259" key="6">
    <source>
        <dbReference type="Pfam" id="PF01568"/>
    </source>
</evidence>
<protein>
    <submittedName>
        <fullName evidence="7">Formate dehydrogenase</fullName>
    </submittedName>
</protein>
<dbReference type="SUPFAM" id="SSF50692">
    <property type="entry name" value="ADC-like"/>
    <property type="match status" value="1"/>
</dbReference>
<dbReference type="InterPro" id="IPR009010">
    <property type="entry name" value="Asp_de-COase-like_dom_sf"/>
</dbReference>
<comment type="caution">
    <text evidence="7">The sequence shown here is derived from an EMBL/GenBank/DDBJ whole genome shotgun (WGS) entry which is preliminary data.</text>
</comment>
<gene>
    <name evidence="7" type="ORF">SE17_33875</name>
</gene>
<evidence type="ECO:0000256" key="5">
    <source>
        <dbReference type="ARBA" id="ARBA00023002"/>
    </source>
</evidence>
<sequence>AKKWQRRDNPYHAVGDARYPYVLTTYRLTEHHAGGIPTRMVSTTAELQPEGFAEIPPELAREKGIENLDWVVISTARGAIETRALVTERLWPLEIDGRRVFQIGLPWHFGWEGYATGDIANTLSAIVGDPNTTIHEGKAFTCDLRKGRLVRR</sequence>
<comment type="similarity">
    <text evidence="3">Belongs to the prokaryotic molybdopterin-containing oxidoreductase family.</text>
</comment>
<comment type="subcellular location">
    <subcellularLocation>
        <location evidence="2">Cell envelope</location>
    </subcellularLocation>
</comment>
<comment type="cofactor">
    <cofactor evidence="1">
        <name>[4Fe-4S] cluster</name>
        <dbReference type="ChEBI" id="CHEBI:49883"/>
    </cofactor>
</comment>
<dbReference type="PATRIC" id="fig|186479.3.peg.4004"/>
<keyword evidence="4" id="KW-0411">Iron-sulfur</keyword>
<evidence type="ECO:0000256" key="3">
    <source>
        <dbReference type="ARBA" id="ARBA00010312"/>
    </source>
</evidence>
<evidence type="ECO:0000256" key="1">
    <source>
        <dbReference type="ARBA" id="ARBA00001966"/>
    </source>
</evidence>
<reference evidence="7 8" key="1">
    <citation type="submission" date="2015-09" db="EMBL/GenBank/DDBJ databases">
        <title>Draft genome sequence of Kouleothrix aurantiaca JCM 19913.</title>
        <authorList>
            <person name="Hemp J."/>
        </authorList>
    </citation>
    <scope>NUCLEOTIDE SEQUENCE [LARGE SCALE GENOMIC DNA]</scope>
    <source>
        <strain evidence="7 8">COM-B</strain>
    </source>
</reference>
<dbReference type="PANTHER" id="PTHR43598">
    <property type="entry name" value="TUNGSTEN-CONTAINING FORMYLMETHANOFURAN DEHYDROGENASE 2 SUBUNIT B"/>
    <property type="match status" value="1"/>
</dbReference>
<dbReference type="Proteomes" id="UP000050509">
    <property type="component" value="Unassembled WGS sequence"/>
</dbReference>
<dbReference type="GO" id="GO:0009055">
    <property type="term" value="F:electron transfer activity"/>
    <property type="evidence" value="ECO:0007669"/>
    <property type="project" value="TreeGrafter"/>
</dbReference>
<dbReference type="GO" id="GO:0030151">
    <property type="term" value="F:molybdenum ion binding"/>
    <property type="evidence" value="ECO:0007669"/>
    <property type="project" value="TreeGrafter"/>
</dbReference>
<dbReference type="AlphaFoldDB" id="A0A0P9DH14"/>
<dbReference type="GO" id="GO:0009061">
    <property type="term" value="P:anaerobic respiration"/>
    <property type="evidence" value="ECO:0007669"/>
    <property type="project" value="TreeGrafter"/>
</dbReference>
<dbReference type="GO" id="GO:0051539">
    <property type="term" value="F:4 iron, 4 sulfur cluster binding"/>
    <property type="evidence" value="ECO:0007669"/>
    <property type="project" value="UniProtKB-KW"/>
</dbReference>
<dbReference type="InterPro" id="IPR006657">
    <property type="entry name" value="MoPterin_dinucl-bd_dom"/>
</dbReference>
<keyword evidence="4" id="KW-0408">Iron</keyword>
<evidence type="ECO:0000256" key="2">
    <source>
        <dbReference type="ARBA" id="ARBA00004196"/>
    </source>
</evidence>
<dbReference type="Gene3D" id="2.40.40.20">
    <property type="match status" value="1"/>
</dbReference>
<evidence type="ECO:0000256" key="4">
    <source>
        <dbReference type="ARBA" id="ARBA00022485"/>
    </source>
</evidence>
<proteinExistence type="inferred from homology"/>
<keyword evidence="8" id="KW-1185">Reference proteome</keyword>
<organism evidence="7 8">
    <name type="scientific">Kouleothrix aurantiaca</name>
    <dbReference type="NCBI Taxonomy" id="186479"/>
    <lineage>
        <taxon>Bacteria</taxon>
        <taxon>Bacillati</taxon>
        <taxon>Chloroflexota</taxon>
        <taxon>Chloroflexia</taxon>
        <taxon>Chloroflexales</taxon>
        <taxon>Roseiflexineae</taxon>
        <taxon>Roseiflexaceae</taxon>
        <taxon>Kouleothrix</taxon>
    </lineage>
</organism>
<feature type="domain" description="Molybdopterin dinucleotide-binding" evidence="6">
    <location>
        <begin position="21"/>
        <end position="92"/>
    </location>
</feature>
<accession>A0A0P9DH14</accession>
<evidence type="ECO:0000313" key="7">
    <source>
        <dbReference type="EMBL" id="KPV49218.1"/>
    </source>
</evidence>
<keyword evidence="4" id="KW-0004">4Fe-4S</keyword>
<keyword evidence="5" id="KW-0560">Oxidoreductase</keyword>
<dbReference type="CDD" id="cd02792">
    <property type="entry name" value="MopB_CT_Formate-Dh-Na-like"/>
    <property type="match status" value="1"/>
</dbReference>
<feature type="non-terminal residue" evidence="7">
    <location>
        <position position="1"/>
    </location>
</feature>
<dbReference type="GO" id="GO:0043546">
    <property type="term" value="F:molybdopterin cofactor binding"/>
    <property type="evidence" value="ECO:0007669"/>
    <property type="project" value="InterPro"/>
</dbReference>
<dbReference type="PANTHER" id="PTHR43598:SF1">
    <property type="entry name" value="FORMATE DEHYDROGENASE-O MAJOR SUBUNIT"/>
    <property type="match status" value="1"/>
</dbReference>
<keyword evidence="4" id="KW-0479">Metal-binding</keyword>
<dbReference type="EMBL" id="LJCR01002115">
    <property type="protein sequence ID" value="KPV49218.1"/>
    <property type="molecule type" value="Genomic_DNA"/>
</dbReference>
<dbReference type="GO" id="GO:0030313">
    <property type="term" value="C:cell envelope"/>
    <property type="evidence" value="ECO:0007669"/>
    <property type="project" value="UniProtKB-SubCell"/>
</dbReference>
<dbReference type="GO" id="GO:0016491">
    <property type="term" value="F:oxidoreductase activity"/>
    <property type="evidence" value="ECO:0007669"/>
    <property type="project" value="UniProtKB-KW"/>
</dbReference>
<name>A0A0P9DH14_9CHLR</name>
<dbReference type="Pfam" id="PF01568">
    <property type="entry name" value="Molydop_binding"/>
    <property type="match status" value="1"/>
</dbReference>